<accession>A0A162ZXD4</accession>
<dbReference type="EMBL" id="JYNV01000264">
    <property type="protein sequence ID" value="KZM20861.1"/>
    <property type="molecule type" value="Genomic_DNA"/>
</dbReference>
<evidence type="ECO:0000313" key="3">
    <source>
        <dbReference type="Proteomes" id="UP000076837"/>
    </source>
</evidence>
<sequence length="203" mass="22657">MDVPSDMVAEFASRCGISNQNRRPAKSWTATSFGRHHILIITALEAPYRIPAHLDFERLEAIAFAERNAGEVHLSALREDPGYFVEVMQEADMQREEEARMKPLTRKMLDTGVSGGPAIQHRRDLGILHTDESRQLAVVDAVQGLLTQRMVIADESESGNEDTIDSTADRRDTGVGDDTVATHPHRAALSEAYQQKRGPRLWI</sequence>
<reference evidence="2 3" key="1">
    <citation type="journal article" date="2016" name="Sci. Rep.">
        <title>Draft genome sequencing and secretome analysis of fungal phytopathogen Ascochyta rabiei provides insight into the necrotrophic effector repertoire.</title>
        <authorList>
            <person name="Verma S."/>
            <person name="Gazara R.K."/>
            <person name="Nizam S."/>
            <person name="Parween S."/>
            <person name="Chattopadhyay D."/>
            <person name="Verma P.K."/>
        </authorList>
    </citation>
    <scope>NUCLEOTIDE SEQUENCE [LARGE SCALE GENOMIC DNA]</scope>
    <source>
        <strain evidence="2 3">ArDII</strain>
    </source>
</reference>
<evidence type="ECO:0000313" key="2">
    <source>
        <dbReference type="EMBL" id="KZM20861.1"/>
    </source>
</evidence>
<protein>
    <submittedName>
        <fullName evidence="2">Uncharacterized protein</fullName>
    </submittedName>
</protein>
<feature type="region of interest" description="Disordered" evidence="1">
    <location>
        <begin position="156"/>
        <end position="177"/>
    </location>
</feature>
<dbReference type="Proteomes" id="UP000076837">
    <property type="component" value="Unassembled WGS sequence"/>
</dbReference>
<name>A0A162ZXD4_DIDRA</name>
<keyword evidence="3" id="KW-1185">Reference proteome</keyword>
<proteinExistence type="predicted"/>
<comment type="caution">
    <text evidence="2">The sequence shown here is derived from an EMBL/GenBank/DDBJ whole genome shotgun (WGS) entry which is preliminary data.</text>
</comment>
<organism evidence="2 3">
    <name type="scientific">Didymella rabiei</name>
    <name type="common">Chickpea ascochyta blight fungus</name>
    <name type="synonym">Mycosphaerella rabiei</name>
    <dbReference type="NCBI Taxonomy" id="5454"/>
    <lineage>
        <taxon>Eukaryota</taxon>
        <taxon>Fungi</taxon>
        <taxon>Dikarya</taxon>
        <taxon>Ascomycota</taxon>
        <taxon>Pezizomycotina</taxon>
        <taxon>Dothideomycetes</taxon>
        <taxon>Pleosporomycetidae</taxon>
        <taxon>Pleosporales</taxon>
        <taxon>Pleosporineae</taxon>
        <taxon>Didymellaceae</taxon>
        <taxon>Ascochyta</taxon>
    </lineage>
</organism>
<gene>
    <name evidence="2" type="ORF">ST47_g7974</name>
</gene>
<dbReference type="OrthoDB" id="2922289at2759"/>
<dbReference type="AlphaFoldDB" id="A0A162ZXD4"/>
<evidence type="ECO:0000256" key="1">
    <source>
        <dbReference type="SAM" id="MobiDB-lite"/>
    </source>
</evidence>